<organism evidence="12 13">
    <name type="scientific">Glaciimonas soli</name>
    <dbReference type="NCBI Taxonomy" id="2590999"/>
    <lineage>
        <taxon>Bacteria</taxon>
        <taxon>Pseudomonadati</taxon>
        <taxon>Pseudomonadota</taxon>
        <taxon>Betaproteobacteria</taxon>
        <taxon>Burkholderiales</taxon>
        <taxon>Oxalobacteraceae</taxon>
        <taxon>Glaciimonas</taxon>
    </lineage>
</organism>
<evidence type="ECO:0000256" key="9">
    <source>
        <dbReference type="ARBA" id="ARBA00022842"/>
    </source>
</evidence>
<dbReference type="FunFam" id="3.40.50.1000:FF:000029">
    <property type="entry name" value="3-deoxy-D-manno-octulosonate 8-phosphate phosphatase KdsC"/>
    <property type="match status" value="1"/>
</dbReference>
<evidence type="ECO:0000256" key="2">
    <source>
        <dbReference type="ARBA" id="ARBA00001946"/>
    </source>
</evidence>
<comment type="caution">
    <text evidence="12">The sequence shown here is derived from an EMBL/GenBank/DDBJ whole genome shotgun (WGS) entry which is preliminary data.</text>
</comment>
<protein>
    <recommendedName>
        <fullName evidence="6">3-deoxy-D-manno-octulosonate 8-phosphate phosphatase KdsC</fullName>
        <ecNumber evidence="5">3.1.3.45</ecNumber>
    </recommendedName>
    <alternativeName>
        <fullName evidence="10">KDO 8-P phosphatase</fullName>
    </alternativeName>
</protein>
<evidence type="ECO:0000256" key="11">
    <source>
        <dbReference type="PIRSR" id="PIRSR006118-2"/>
    </source>
</evidence>
<dbReference type="InterPro" id="IPR050793">
    <property type="entry name" value="CMP-NeuNAc_synthase"/>
</dbReference>
<name>A0A843YZE0_9BURK</name>
<keyword evidence="9 11" id="KW-0460">Magnesium</keyword>
<comment type="similarity">
    <text evidence="3">Belongs to the KdsC family.</text>
</comment>
<keyword evidence="13" id="KW-1185">Reference proteome</keyword>
<dbReference type="InterPro" id="IPR006549">
    <property type="entry name" value="HAD-SF_hydro_IIIA"/>
</dbReference>
<dbReference type="InterPro" id="IPR036412">
    <property type="entry name" value="HAD-like_sf"/>
</dbReference>
<keyword evidence="8 12" id="KW-0378">Hydrolase</keyword>
<dbReference type="SFLD" id="SFLDG01138">
    <property type="entry name" value="C1.6.2:_Deoxy-d-mannose-octulo"/>
    <property type="match status" value="1"/>
</dbReference>
<dbReference type="InterPro" id="IPR010023">
    <property type="entry name" value="KdsC_fam"/>
</dbReference>
<evidence type="ECO:0000313" key="13">
    <source>
        <dbReference type="Proteomes" id="UP000451565"/>
    </source>
</evidence>
<dbReference type="PANTHER" id="PTHR21485:SF3">
    <property type="entry name" value="N-ACYLNEURAMINATE CYTIDYLYLTRANSFERASE"/>
    <property type="match status" value="1"/>
</dbReference>
<feature type="binding site" evidence="11">
    <location>
        <position position="30"/>
    </location>
    <ligand>
        <name>substrate</name>
    </ligand>
</feature>
<dbReference type="SFLD" id="SFLDG01136">
    <property type="entry name" value="C1.6:_Phosphoserine_Phosphatas"/>
    <property type="match status" value="1"/>
</dbReference>
<dbReference type="SUPFAM" id="SSF56784">
    <property type="entry name" value="HAD-like"/>
    <property type="match status" value="1"/>
</dbReference>
<dbReference type="NCBIfam" id="TIGR01662">
    <property type="entry name" value="HAD-SF-IIIA"/>
    <property type="match status" value="1"/>
</dbReference>
<keyword evidence="7 11" id="KW-0479">Metal-binding</keyword>
<dbReference type="EC" id="3.1.3.45" evidence="5"/>
<evidence type="ECO:0000256" key="8">
    <source>
        <dbReference type="ARBA" id="ARBA00022801"/>
    </source>
</evidence>
<evidence type="ECO:0000256" key="7">
    <source>
        <dbReference type="ARBA" id="ARBA00022723"/>
    </source>
</evidence>
<dbReference type="Gene3D" id="3.40.50.1000">
    <property type="entry name" value="HAD superfamily/HAD-like"/>
    <property type="match status" value="1"/>
</dbReference>
<dbReference type="NCBIfam" id="TIGR01670">
    <property type="entry name" value="KdsC-phosphatas"/>
    <property type="match status" value="1"/>
</dbReference>
<gene>
    <name evidence="12" type="ORF">GEV47_18495</name>
</gene>
<dbReference type="SFLD" id="SFLDS00003">
    <property type="entry name" value="Haloacid_Dehalogenase"/>
    <property type="match status" value="1"/>
</dbReference>
<comment type="catalytic activity">
    <reaction evidence="1">
        <text>3-deoxy-alpha-D-manno-2-octulosonate-8-phosphate + H2O = 3-deoxy-alpha-D-manno-oct-2-ulosonate + phosphate</text>
        <dbReference type="Rhea" id="RHEA:11500"/>
        <dbReference type="ChEBI" id="CHEBI:15377"/>
        <dbReference type="ChEBI" id="CHEBI:43474"/>
        <dbReference type="ChEBI" id="CHEBI:85985"/>
        <dbReference type="ChEBI" id="CHEBI:85986"/>
        <dbReference type="EC" id="3.1.3.45"/>
    </reaction>
</comment>
<evidence type="ECO:0000313" key="12">
    <source>
        <dbReference type="EMBL" id="MQR02671.1"/>
    </source>
</evidence>
<feature type="binding site" evidence="11">
    <location>
        <position position="121"/>
    </location>
    <ligand>
        <name>Mg(2+)</name>
        <dbReference type="ChEBI" id="CHEBI:18420"/>
    </ligand>
</feature>
<comment type="cofactor">
    <cofactor evidence="2 11">
        <name>Mg(2+)</name>
        <dbReference type="ChEBI" id="CHEBI:18420"/>
    </cofactor>
</comment>
<accession>A0A843YZE0</accession>
<comment type="subunit">
    <text evidence="4">Homotetramer.</text>
</comment>
<evidence type="ECO:0000256" key="5">
    <source>
        <dbReference type="ARBA" id="ARBA00013066"/>
    </source>
</evidence>
<feature type="binding site" evidence="11">
    <location>
        <position position="28"/>
    </location>
    <ligand>
        <name>Mg(2+)</name>
        <dbReference type="ChEBI" id="CHEBI:18420"/>
    </ligand>
</feature>
<evidence type="ECO:0000256" key="3">
    <source>
        <dbReference type="ARBA" id="ARBA00005893"/>
    </source>
</evidence>
<dbReference type="GO" id="GO:0046872">
    <property type="term" value="F:metal ion binding"/>
    <property type="evidence" value="ECO:0007669"/>
    <property type="project" value="UniProtKB-KW"/>
</dbReference>
<sequence>MTISGNANHQPSAEVLARAAKVQLMIFDVDGVLTDGSLYFDADGEQVKRFNVLDGLGIKLLQKMGIATAIITARSSPIVRRRAEDLGITHVFQGALEKHLALAELLAQLNLSEDACGYIGDDVIDLPILTRAGFAVSVPNGHPEATSRVHYVTHALGGNGAVREVCDLVLRAQNKYEAAIASYLNNSVGL</sequence>
<proteinExistence type="inferred from homology"/>
<evidence type="ECO:0000256" key="10">
    <source>
        <dbReference type="ARBA" id="ARBA00031051"/>
    </source>
</evidence>
<dbReference type="EMBL" id="WINI01000014">
    <property type="protein sequence ID" value="MQR02671.1"/>
    <property type="molecule type" value="Genomic_DNA"/>
</dbReference>
<dbReference type="PIRSF" id="PIRSF006118">
    <property type="entry name" value="KDO8-P_Ptase"/>
    <property type="match status" value="1"/>
</dbReference>
<dbReference type="Proteomes" id="UP000451565">
    <property type="component" value="Unassembled WGS sequence"/>
</dbReference>
<dbReference type="PANTHER" id="PTHR21485">
    <property type="entry name" value="HAD SUPERFAMILY MEMBERS CMAS AND KDSC"/>
    <property type="match status" value="1"/>
</dbReference>
<evidence type="ECO:0000256" key="6">
    <source>
        <dbReference type="ARBA" id="ARBA00020092"/>
    </source>
</evidence>
<dbReference type="InterPro" id="IPR023214">
    <property type="entry name" value="HAD_sf"/>
</dbReference>
<dbReference type="Pfam" id="PF08282">
    <property type="entry name" value="Hydrolase_3"/>
    <property type="match status" value="1"/>
</dbReference>
<dbReference type="OrthoDB" id="9805604at2"/>
<reference evidence="12 13" key="1">
    <citation type="submission" date="2019-10" db="EMBL/GenBank/DDBJ databases">
        <title>Glaciimonas soli sp. nov., a psychrophilic bacterium isolated from the forest soil of a high elevation mountain in Taiwan.</title>
        <authorList>
            <person name="Wang L.-T."/>
            <person name="Shieh W.Y."/>
        </authorList>
    </citation>
    <scope>NUCLEOTIDE SEQUENCE [LARGE SCALE GENOMIC DNA]</scope>
    <source>
        <strain evidence="12 13">GS1</strain>
    </source>
</reference>
<dbReference type="AlphaFoldDB" id="A0A843YZE0"/>
<dbReference type="GO" id="GO:0019143">
    <property type="term" value="F:3-deoxy-manno-octulosonate-8-phosphatase activity"/>
    <property type="evidence" value="ECO:0007669"/>
    <property type="project" value="UniProtKB-EC"/>
</dbReference>
<evidence type="ECO:0000256" key="4">
    <source>
        <dbReference type="ARBA" id="ARBA00011881"/>
    </source>
</evidence>
<dbReference type="CDD" id="cd01630">
    <property type="entry name" value="HAD_KDO-like"/>
    <property type="match status" value="1"/>
</dbReference>
<dbReference type="GO" id="GO:0008781">
    <property type="term" value="F:N-acylneuraminate cytidylyltransferase activity"/>
    <property type="evidence" value="ECO:0007669"/>
    <property type="project" value="TreeGrafter"/>
</dbReference>
<evidence type="ECO:0000256" key="1">
    <source>
        <dbReference type="ARBA" id="ARBA00000898"/>
    </source>
</evidence>